<accession>A0A5M9MPN2</accession>
<evidence type="ECO:0000313" key="2">
    <source>
        <dbReference type="Proteomes" id="UP000324241"/>
    </source>
</evidence>
<dbReference type="EMBL" id="QUQM01000003">
    <property type="protein sequence ID" value="KAA8649052.1"/>
    <property type="molecule type" value="Genomic_DNA"/>
</dbReference>
<dbReference type="RefSeq" id="XP_033428413.1">
    <property type="nucleotide sequence ID" value="XM_033569607.1"/>
</dbReference>
<evidence type="ECO:0000313" key="1">
    <source>
        <dbReference type="EMBL" id="KAA8649052.1"/>
    </source>
</evidence>
<reference evidence="1 2" key="1">
    <citation type="submission" date="2019-08" db="EMBL/GenBank/DDBJ databases">
        <title>The genome sequence of a newly discovered highly antifungal drug resistant Aspergillus species, Aspergillus tanneri NIH 1004.</title>
        <authorList>
            <person name="Mounaud S."/>
            <person name="Singh I."/>
            <person name="Joardar V."/>
            <person name="Pakala S."/>
            <person name="Pakala S."/>
            <person name="Venepally P."/>
            <person name="Chung J.K."/>
            <person name="Losada L."/>
            <person name="Nierman W.C."/>
        </authorList>
    </citation>
    <scope>NUCLEOTIDE SEQUENCE [LARGE SCALE GENOMIC DNA]</scope>
    <source>
        <strain evidence="1 2">NIH1004</strain>
    </source>
</reference>
<organism evidence="1 2">
    <name type="scientific">Aspergillus tanneri</name>
    <dbReference type="NCBI Taxonomy" id="1220188"/>
    <lineage>
        <taxon>Eukaryota</taxon>
        <taxon>Fungi</taxon>
        <taxon>Dikarya</taxon>
        <taxon>Ascomycota</taxon>
        <taxon>Pezizomycotina</taxon>
        <taxon>Eurotiomycetes</taxon>
        <taxon>Eurotiomycetidae</taxon>
        <taxon>Eurotiales</taxon>
        <taxon>Aspergillaceae</taxon>
        <taxon>Aspergillus</taxon>
        <taxon>Aspergillus subgen. Circumdati</taxon>
    </lineage>
</organism>
<comment type="caution">
    <text evidence="1">The sequence shown here is derived from an EMBL/GenBank/DDBJ whole genome shotgun (WGS) entry which is preliminary data.</text>
</comment>
<sequence length="173" mass="18640">MRIFNSFNGLMGKLFTTSIILCTLVTAFRYDLFRRDCQSFFRRSLPGSLVIAPEGAVGDYQPPPGPVTYNPLPMQTWPVAGTVGTTSTPTTTQDISHEPEVVKSDGKLGTNAPRKNIAILTGTVTKTQAIMAATQTAMAGRDIVVTELFHCLILVNSHAQILAACLRGVMNPA</sequence>
<gene>
    <name evidence="1" type="ORF">ATNIH1004_004944</name>
</gene>
<dbReference type="OrthoDB" id="4187771at2759"/>
<dbReference type="Proteomes" id="UP000324241">
    <property type="component" value="Unassembled WGS sequence"/>
</dbReference>
<dbReference type="AlphaFoldDB" id="A0A5M9MPN2"/>
<dbReference type="GeneID" id="54327646"/>
<protein>
    <submittedName>
        <fullName evidence="1">Uncharacterized protein</fullName>
    </submittedName>
</protein>
<dbReference type="VEuPathDB" id="FungiDB:EYZ11_003701"/>
<name>A0A5M9MPN2_9EURO</name>
<proteinExistence type="predicted"/>